<sequence length="214" mass="22825">MMTLLKNALVPSAAAFAATVLLGACAGAQEDSAPPASDTSEQESSEFNDADVVFAQMMIPHHEQATAMAELAQSRAGDEVRALAEDIEAEQGPEIEQMNALLESWGNEPMEGMDHGGMAGVMSEEQMAELEAAEGDEFDTMFLEMMIEHHEGAIDMAQTQLVEGTNPEARALAEDIIDAQRAEIELMNEMLGSGAGDQEGDDDESPSEEGHDGH</sequence>
<protein>
    <submittedName>
        <fullName evidence="4">Uncharacterized protein (DUF305 family)</fullName>
    </submittedName>
</protein>
<dbReference type="Proteomes" id="UP000579647">
    <property type="component" value="Unassembled WGS sequence"/>
</dbReference>
<evidence type="ECO:0000256" key="2">
    <source>
        <dbReference type="SAM" id="SignalP"/>
    </source>
</evidence>
<gene>
    <name evidence="4" type="ORF">HNR07_003385</name>
</gene>
<evidence type="ECO:0000313" key="4">
    <source>
        <dbReference type="EMBL" id="MBB5492248.1"/>
    </source>
</evidence>
<dbReference type="InterPro" id="IPR012347">
    <property type="entry name" value="Ferritin-like"/>
</dbReference>
<feature type="signal peptide" evidence="2">
    <location>
        <begin position="1"/>
        <end position="17"/>
    </location>
</feature>
<proteinExistence type="predicted"/>
<dbReference type="AlphaFoldDB" id="A0A840WQ57"/>
<dbReference type="EMBL" id="JACHDO010000001">
    <property type="protein sequence ID" value="MBB5492248.1"/>
    <property type="molecule type" value="Genomic_DNA"/>
</dbReference>
<evidence type="ECO:0000313" key="5">
    <source>
        <dbReference type="Proteomes" id="UP000579647"/>
    </source>
</evidence>
<dbReference type="PROSITE" id="PS51257">
    <property type="entry name" value="PROKAR_LIPOPROTEIN"/>
    <property type="match status" value="1"/>
</dbReference>
<dbReference type="Pfam" id="PF03713">
    <property type="entry name" value="DUF305"/>
    <property type="match status" value="1"/>
</dbReference>
<dbReference type="PANTHER" id="PTHR36933">
    <property type="entry name" value="SLL0788 PROTEIN"/>
    <property type="match status" value="1"/>
</dbReference>
<reference evidence="4 5" key="1">
    <citation type="submission" date="2020-08" db="EMBL/GenBank/DDBJ databases">
        <title>Sequencing the genomes of 1000 actinobacteria strains.</title>
        <authorList>
            <person name="Klenk H.-P."/>
        </authorList>
    </citation>
    <scope>NUCLEOTIDE SEQUENCE [LARGE SCALE GENOMIC DNA]</scope>
    <source>
        <strain evidence="4 5">DSM 44598</strain>
    </source>
</reference>
<dbReference type="InterPro" id="IPR005183">
    <property type="entry name" value="DUF305_CopM-like"/>
</dbReference>
<dbReference type="RefSeq" id="WP_312893842.1">
    <property type="nucleotide sequence ID" value="NZ_BAAAKM010000139.1"/>
</dbReference>
<feature type="compositionally biased region" description="Acidic residues" evidence="1">
    <location>
        <begin position="198"/>
        <end position="207"/>
    </location>
</feature>
<feature type="region of interest" description="Disordered" evidence="1">
    <location>
        <begin position="188"/>
        <end position="214"/>
    </location>
</feature>
<accession>A0A840WQ57</accession>
<evidence type="ECO:0000256" key="1">
    <source>
        <dbReference type="SAM" id="MobiDB-lite"/>
    </source>
</evidence>
<feature type="domain" description="DUF305" evidence="3">
    <location>
        <begin position="51"/>
        <end position="191"/>
    </location>
</feature>
<keyword evidence="5" id="KW-1185">Reference proteome</keyword>
<dbReference type="Gene3D" id="1.20.1260.10">
    <property type="match status" value="1"/>
</dbReference>
<name>A0A840WQ57_9ACTN</name>
<feature type="chain" id="PRO_5032516545" evidence="2">
    <location>
        <begin position="18"/>
        <end position="214"/>
    </location>
</feature>
<comment type="caution">
    <text evidence="4">The sequence shown here is derived from an EMBL/GenBank/DDBJ whole genome shotgun (WGS) entry which is preliminary data.</text>
</comment>
<keyword evidence="2" id="KW-0732">Signal</keyword>
<evidence type="ECO:0000259" key="3">
    <source>
        <dbReference type="Pfam" id="PF03713"/>
    </source>
</evidence>
<dbReference type="PANTHER" id="PTHR36933:SF1">
    <property type="entry name" value="SLL0788 PROTEIN"/>
    <property type="match status" value="1"/>
</dbReference>
<organism evidence="4 5">
    <name type="scientific">Nocardiopsis metallicus</name>
    <dbReference type="NCBI Taxonomy" id="179819"/>
    <lineage>
        <taxon>Bacteria</taxon>
        <taxon>Bacillati</taxon>
        <taxon>Actinomycetota</taxon>
        <taxon>Actinomycetes</taxon>
        <taxon>Streptosporangiales</taxon>
        <taxon>Nocardiopsidaceae</taxon>
        <taxon>Nocardiopsis</taxon>
    </lineage>
</organism>